<dbReference type="Proteomes" id="UP000789342">
    <property type="component" value="Unassembled WGS sequence"/>
</dbReference>
<feature type="region of interest" description="Disordered" evidence="1">
    <location>
        <begin position="56"/>
        <end position="108"/>
    </location>
</feature>
<comment type="caution">
    <text evidence="3">The sequence shown here is derived from an EMBL/GenBank/DDBJ whole genome shotgun (WGS) entry which is preliminary data.</text>
</comment>
<feature type="compositionally biased region" description="Polar residues" evidence="1">
    <location>
        <begin position="1"/>
        <end position="12"/>
    </location>
</feature>
<dbReference type="AlphaFoldDB" id="A0A9N9GLU9"/>
<keyword evidence="2" id="KW-1133">Transmembrane helix</keyword>
<reference evidence="3" key="1">
    <citation type="submission" date="2021-06" db="EMBL/GenBank/DDBJ databases">
        <authorList>
            <person name="Kallberg Y."/>
            <person name="Tangrot J."/>
            <person name="Rosling A."/>
        </authorList>
    </citation>
    <scope>NUCLEOTIDE SEQUENCE</scope>
    <source>
        <strain evidence="3">CL551</strain>
    </source>
</reference>
<sequence length="139" mass="15596">MNSTTTELSVNPVQDRKITTPPPIHKSSRHRRLQSLRRLASQTNIRCHTTLEIDEETRELTVQPDDNTCTSNTSQPDDNKCTSNTSQPDDNKCTSNTSINSTEQKPKKRCAPSSLSFFIGLILLVCFFVGGYTLLEKHS</sequence>
<evidence type="ECO:0000256" key="1">
    <source>
        <dbReference type="SAM" id="MobiDB-lite"/>
    </source>
</evidence>
<evidence type="ECO:0000313" key="4">
    <source>
        <dbReference type="Proteomes" id="UP000789342"/>
    </source>
</evidence>
<gene>
    <name evidence="3" type="ORF">AMORRO_LOCUS8404</name>
</gene>
<evidence type="ECO:0000313" key="3">
    <source>
        <dbReference type="EMBL" id="CAG8615216.1"/>
    </source>
</evidence>
<name>A0A9N9GLU9_9GLOM</name>
<keyword evidence="4" id="KW-1185">Reference proteome</keyword>
<protein>
    <submittedName>
        <fullName evidence="3">3132_t:CDS:1</fullName>
    </submittedName>
</protein>
<organism evidence="3 4">
    <name type="scientific">Acaulospora morrowiae</name>
    <dbReference type="NCBI Taxonomy" id="94023"/>
    <lineage>
        <taxon>Eukaryota</taxon>
        <taxon>Fungi</taxon>
        <taxon>Fungi incertae sedis</taxon>
        <taxon>Mucoromycota</taxon>
        <taxon>Glomeromycotina</taxon>
        <taxon>Glomeromycetes</taxon>
        <taxon>Diversisporales</taxon>
        <taxon>Acaulosporaceae</taxon>
        <taxon>Acaulospora</taxon>
    </lineage>
</organism>
<feature type="region of interest" description="Disordered" evidence="1">
    <location>
        <begin position="1"/>
        <end position="33"/>
    </location>
</feature>
<accession>A0A9N9GLU9</accession>
<proteinExistence type="predicted"/>
<dbReference type="EMBL" id="CAJVPV010007151">
    <property type="protein sequence ID" value="CAG8615216.1"/>
    <property type="molecule type" value="Genomic_DNA"/>
</dbReference>
<feature type="compositionally biased region" description="Polar residues" evidence="1">
    <location>
        <begin position="64"/>
        <end position="103"/>
    </location>
</feature>
<keyword evidence="2" id="KW-0812">Transmembrane</keyword>
<feature type="transmembrane region" description="Helical" evidence="2">
    <location>
        <begin position="115"/>
        <end position="135"/>
    </location>
</feature>
<keyword evidence="2" id="KW-0472">Membrane</keyword>
<evidence type="ECO:0000256" key="2">
    <source>
        <dbReference type="SAM" id="Phobius"/>
    </source>
</evidence>